<accession>A0ABS4SYS4</accession>
<dbReference type="PIRSF" id="PIRSF000126">
    <property type="entry name" value="11-beta-HSD1"/>
    <property type="match status" value="1"/>
</dbReference>
<comment type="caution">
    <text evidence="3">The sequence shown here is derived from an EMBL/GenBank/DDBJ whole genome shotgun (WGS) entry which is preliminary data.</text>
</comment>
<dbReference type="SUPFAM" id="SSF51735">
    <property type="entry name" value="NAD(P)-binding Rossmann-fold domains"/>
    <property type="match status" value="1"/>
</dbReference>
<dbReference type="PANTHER" id="PTHR44196:SF2">
    <property type="entry name" value="SHORT-CHAIN DEHYDROGENASE-RELATED"/>
    <property type="match status" value="1"/>
</dbReference>
<keyword evidence="2" id="KW-0560">Oxidoreductase</keyword>
<dbReference type="EMBL" id="JAGINP010000032">
    <property type="protein sequence ID" value="MBP2296545.1"/>
    <property type="molecule type" value="Genomic_DNA"/>
</dbReference>
<dbReference type="PRINTS" id="PR00081">
    <property type="entry name" value="GDHRDH"/>
</dbReference>
<evidence type="ECO:0000256" key="2">
    <source>
        <dbReference type="ARBA" id="ARBA00023002"/>
    </source>
</evidence>
<dbReference type="Pfam" id="PF00106">
    <property type="entry name" value="adh_short"/>
    <property type="match status" value="1"/>
</dbReference>
<dbReference type="Gene3D" id="3.40.50.720">
    <property type="entry name" value="NAD(P)-binding Rossmann-like Domain"/>
    <property type="match status" value="1"/>
</dbReference>
<dbReference type="InterPro" id="IPR020904">
    <property type="entry name" value="Sc_DH/Rdtase_CS"/>
</dbReference>
<organism evidence="3 4">
    <name type="scientific">Azospirillum rugosum</name>
    <dbReference type="NCBI Taxonomy" id="416170"/>
    <lineage>
        <taxon>Bacteria</taxon>
        <taxon>Pseudomonadati</taxon>
        <taxon>Pseudomonadota</taxon>
        <taxon>Alphaproteobacteria</taxon>
        <taxon>Rhodospirillales</taxon>
        <taxon>Azospirillaceae</taxon>
        <taxon>Azospirillum</taxon>
    </lineage>
</organism>
<protein>
    <submittedName>
        <fullName evidence="3">Short-subunit dehydrogenase</fullName>
    </submittedName>
</protein>
<dbReference type="PANTHER" id="PTHR44196">
    <property type="entry name" value="DEHYDROGENASE/REDUCTASE SDR FAMILY MEMBER 7B"/>
    <property type="match status" value="1"/>
</dbReference>
<dbReference type="InterPro" id="IPR036291">
    <property type="entry name" value="NAD(P)-bd_dom_sf"/>
</dbReference>
<keyword evidence="4" id="KW-1185">Reference proteome</keyword>
<reference evidence="3 4" key="1">
    <citation type="submission" date="2021-03" db="EMBL/GenBank/DDBJ databases">
        <title>Genomic Encyclopedia of Type Strains, Phase III (KMG-III): the genomes of soil and plant-associated and newly described type strains.</title>
        <authorList>
            <person name="Whitman W."/>
        </authorList>
    </citation>
    <scope>NUCLEOTIDE SEQUENCE [LARGE SCALE GENOMIC DNA]</scope>
    <source>
        <strain evidence="3 4">IMMIB AFH-6</strain>
    </source>
</reference>
<comment type="similarity">
    <text evidence="1">Belongs to the short-chain dehydrogenases/reductases (SDR) family.</text>
</comment>
<evidence type="ECO:0000313" key="4">
    <source>
        <dbReference type="Proteomes" id="UP000781958"/>
    </source>
</evidence>
<gene>
    <name evidence="3" type="ORF">J2851_006363</name>
</gene>
<dbReference type="InterPro" id="IPR002347">
    <property type="entry name" value="SDR_fam"/>
</dbReference>
<dbReference type="PROSITE" id="PS00061">
    <property type="entry name" value="ADH_SHORT"/>
    <property type="match status" value="1"/>
</dbReference>
<dbReference type="RefSeq" id="WP_209771843.1">
    <property type="nucleotide sequence ID" value="NZ_JAGINP010000032.1"/>
</dbReference>
<proteinExistence type="inferred from homology"/>
<evidence type="ECO:0000313" key="3">
    <source>
        <dbReference type="EMBL" id="MBP2296545.1"/>
    </source>
</evidence>
<dbReference type="Proteomes" id="UP000781958">
    <property type="component" value="Unassembled WGS sequence"/>
</dbReference>
<dbReference type="CDD" id="cd05233">
    <property type="entry name" value="SDR_c"/>
    <property type="match status" value="1"/>
</dbReference>
<sequence>MARAANKPLAIVTGASSGIGRELAKQCAENGFDLLIAADDPAIEDAAKELRGMGAAVDTVQADLATLEGVDQLCAALKGRPVDALLANAGHGLGHGFLDQDFKDARHVIDTNITGTLYLIQKVGRGMRDRKQGRILITGSIAGFMPGTYQAVYNGTKAFIDSFSFALRSEVQDFGITVTCLMPGATDTEFFERAGMMDTKIGQSKKDSPAMVAEVGFKAMMRGEGDVVAGWKNKLQTAAAAVTPAGVLAEQHRKMAEPGSGTH</sequence>
<evidence type="ECO:0000256" key="1">
    <source>
        <dbReference type="ARBA" id="ARBA00006484"/>
    </source>
</evidence>
<name>A0ABS4SYS4_9PROT</name>